<dbReference type="OrthoDB" id="10012704at2759"/>
<dbReference type="InterPro" id="IPR040242">
    <property type="entry name" value="TPRG1-like"/>
</dbReference>
<comment type="caution">
    <text evidence="4">The sequence shown here is derived from an EMBL/GenBank/DDBJ whole genome shotgun (WGS) entry which is preliminary data.</text>
</comment>
<reference evidence="4" key="1">
    <citation type="submission" date="2021-04" db="EMBL/GenBank/DDBJ databases">
        <authorList>
            <consortium name="Molecular Ecology Group"/>
        </authorList>
    </citation>
    <scope>NUCLEOTIDE SEQUENCE</scope>
</reference>
<dbReference type="PANTHER" id="PTHR31108">
    <property type="entry name" value="TUMOR PROTEIN P63-REGULATED GENE 1-LIKE PROTEIN"/>
    <property type="match status" value="1"/>
</dbReference>
<feature type="compositionally biased region" description="Low complexity" evidence="2">
    <location>
        <begin position="66"/>
        <end position="78"/>
    </location>
</feature>
<feature type="region of interest" description="Disordered" evidence="2">
    <location>
        <begin position="57"/>
        <end position="78"/>
    </location>
</feature>
<evidence type="ECO:0000259" key="3">
    <source>
        <dbReference type="PROSITE" id="PS51791"/>
    </source>
</evidence>
<dbReference type="AlphaFoldDB" id="A0A8S3YTS6"/>
<keyword evidence="5" id="KW-1185">Reference proteome</keyword>
<sequence length="301" mass="34549">MAEIFLENENRIHDPANLDDDKQPTGREFEGATLQIGREEDVERGIPDIYVAQPSLSRDRPGSVLGRTSVRSTGSRTSVKPGLVKSDVSSQSFYSYKDGHLQKAVSNVRNIIKPELDGDLKSYWLLTEIDHWDLERERIVLLTDYSLFIVKYNFITEQLLDYRRIMLHVIHNICIGDLTYPNSSLMPDRKHGGVRIYWDRGDQLSFGQKWNPWCSDIPWVTLSHHPLLYNPKENETTTFNVDDFFDALVAATSKVFAAKRPGETLKVIEGPITIESYASLIALIYNKSEVGYFRDRSWFSL</sequence>
<evidence type="ECO:0000256" key="2">
    <source>
        <dbReference type="SAM" id="MobiDB-lite"/>
    </source>
</evidence>
<organism evidence="4 5">
    <name type="scientific">Candidula unifasciata</name>
    <dbReference type="NCBI Taxonomy" id="100452"/>
    <lineage>
        <taxon>Eukaryota</taxon>
        <taxon>Metazoa</taxon>
        <taxon>Spiralia</taxon>
        <taxon>Lophotrochozoa</taxon>
        <taxon>Mollusca</taxon>
        <taxon>Gastropoda</taxon>
        <taxon>Heterobranchia</taxon>
        <taxon>Euthyneura</taxon>
        <taxon>Panpulmonata</taxon>
        <taxon>Eupulmonata</taxon>
        <taxon>Stylommatophora</taxon>
        <taxon>Helicina</taxon>
        <taxon>Helicoidea</taxon>
        <taxon>Geomitridae</taxon>
        <taxon>Candidula</taxon>
    </lineage>
</organism>
<dbReference type="InterPro" id="IPR022158">
    <property type="entry name" value="Inositol_phosphatase"/>
</dbReference>
<evidence type="ECO:0000313" key="4">
    <source>
        <dbReference type="EMBL" id="CAG5118975.1"/>
    </source>
</evidence>
<gene>
    <name evidence="4" type="ORF">CUNI_LOCUS4533</name>
</gene>
<dbReference type="GO" id="GO:0005737">
    <property type="term" value="C:cytoplasm"/>
    <property type="evidence" value="ECO:0007669"/>
    <property type="project" value="TreeGrafter"/>
</dbReference>
<feature type="domain" description="HSac2" evidence="3">
    <location>
        <begin position="95"/>
        <end position="249"/>
    </location>
</feature>
<comment type="similarity">
    <text evidence="1">Belongs to the TPRG1 family.</text>
</comment>
<evidence type="ECO:0000313" key="5">
    <source>
        <dbReference type="Proteomes" id="UP000678393"/>
    </source>
</evidence>
<name>A0A8S3YTS6_9EUPU</name>
<dbReference type="PANTHER" id="PTHR31108:SF1">
    <property type="entry name" value="HSAC2 DOMAIN-CONTAINING PROTEIN"/>
    <property type="match status" value="1"/>
</dbReference>
<dbReference type="Pfam" id="PF12456">
    <property type="entry name" value="hSac2"/>
    <property type="match status" value="1"/>
</dbReference>
<dbReference type="EMBL" id="CAJHNH020000638">
    <property type="protein sequence ID" value="CAG5118975.1"/>
    <property type="molecule type" value="Genomic_DNA"/>
</dbReference>
<dbReference type="Proteomes" id="UP000678393">
    <property type="component" value="Unassembled WGS sequence"/>
</dbReference>
<evidence type="ECO:0000256" key="1">
    <source>
        <dbReference type="ARBA" id="ARBA00009163"/>
    </source>
</evidence>
<accession>A0A8S3YTS6</accession>
<protein>
    <recommendedName>
        <fullName evidence="3">HSac2 domain-containing protein</fullName>
    </recommendedName>
</protein>
<dbReference type="PROSITE" id="PS51791">
    <property type="entry name" value="HSAC2"/>
    <property type="match status" value="1"/>
</dbReference>
<dbReference type="InterPro" id="IPR034753">
    <property type="entry name" value="hSac2"/>
</dbReference>
<proteinExistence type="inferred from homology"/>